<dbReference type="PATRIC" id="fig|1121326.3.peg.6043"/>
<evidence type="ECO:0000313" key="2">
    <source>
        <dbReference type="Proteomes" id="UP000076603"/>
    </source>
</evidence>
<name>A0A161WQ17_9CLOT</name>
<protein>
    <submittedName>
        <fullName evidence="1">Uncharacterized protein</fullName>
    </submittedName>
</protein>
<dbReference type="Proteomes" id="UP000076603">
    <property type="component" value="Unassembled WGS sequence"/>
</dbReference>
<accession>A0A161WQ17</accession>
<organism evidence="1 2">
    <name type="scientific">Clostridium magnum DSM 2767</name>
    <dbReference type="NCBI Taxonomy" id="1121326"/>
    <lineage>
        <taxon>Bacteria</taxon>
        <taxon>Bacillati</taxon>
        <taxon>Bacillota</taxon>
        <taxon>Clostridia</taxon>
        <taxon>Eubacteriales</taxon>
        <taxon>Clostridiaceae</taxon>
        <taxon>Clostridium</taxon>
    </lineage>
</organism>
<proteinExistence type="predicted"/>
<dbReference type="InterPro" id="IPR035387">
    <property type="entry name" value="DUF5406"/>
</dbReference>
<comment type="caution">
    <text evidence="1">The sequence shown here is derived from an EMBL/GenBank/DDBJ whole genome shotgun (WGS) entry which is preliminary data.</text>
</comment>
<dbReference type="OrthoDB" id="2192541at2"/>
<dbReference type="STRING" id="1121326.CLMAG_59770"/>
<keyword evidence="2" id="KW-1185">Reference proteome</keyword>
<reference evidence="1 2" key="1">
    <citation type="submission" date="2016-04" db="EMBL/GenBank/DDBJ databases">
        <title>Genome sequence of Clostridium magnum DSM 2767.</title>
        <authorList>
            <person name="Poehlein A."/>
            <person name="Uhlig R."/>
            <person name="Fischer R."/>
            <person name="Bahl H."/>
            <person name="Daniel R."/>
        </authorList>
    </citation>
    <scope>NUCLEOTIDE SEQUENCE [LARGE SCALE GENOMIC DNA]</scope>
    <source>
        <strain evidence="1 2">DSM 2767</strain>
    </source>
</reference>
<dbReference type="Pfam" id="PF17400">
    <property type="entry name" value="DUF5406"/>
    <property type="match status" value="1"/>
</dbReference>
<dbReference type="RefSeq" id="WP_066630700.1">
    <property type="nucleotide sequence ID" value="NZ_FQXL01000084.1"/>
</dbReference>
<dbReference type="EMBL" id="LWAE01000015">
    <property type="protein sequence ID" value="KZL88688.1"/>
    <property type="molecule type" value="Genomic_DNA"/>
</dbReference>
<sequence length="119" mass="14077">MIKYENRDNFRERIHTLEVTLQSGEYKGTLKQEISGNCFGMNILNFFSPESLEVEYLLENNCNLEFIGEDDDGEEWFRCILKDDEGNECEIEDYTYDLERLIVKLEIVDCKIKDNTLTK</sequence>
<dbReference type="AlphaFoldDB" id="A0A161WQ17"/>
<gene>
    <name evidence="1" type="ORF">CLMAG_59770</name>
</gene>
<evidence type="ECO:0000313" key="1">
    <source>
        <dbReference type="EMBL" id="KZL88688.1"/>
    </source>
</evidence>